<protein>
    <recommendedName>
        <fullName evidence="6">Pectate lyase domain-containing protein</fullName>
    </recommendedName>
</protein>
<keyword evidence="4" id="KW-0624">Polysaccharide degradation</keyword>
<dbReference type="Proteomes" id="UP000094444">
    <property type="component" value="Unassembled WGS sequence"/>
</dbReference>
<gene>
    <name evidence="7" type="ORF">DHEL01_v206462</name>
</gene>
<dbReference type="InParanoid" id="A0A2P5HY26"/>
<evidence type="ECO:0000256" key="1">
    <source>
        <dbReference type="ARBA" id="ARBA00010980"/>
    </source>
</evidence>
<dbReference type="EMBL" id="MAVT02000524">
    <property type="protein sequence ID" value="POS75147.1"/>
    <property type="molecule type" value="Genomic_DNA"/>
</dbReference>
<dbReference type="AlphaFoldDB" id="A0A2P5HY26"/>
<dbReference type="SMART" id="SM00656">
    <property type="entry name" value="Amb_all"/>
    <property type="match status" value="1"/>
</dbReference>
<feature type="signal peptide" evidence="5">
    <location>
        <begin position="1"/>
        <end position="20"/>
    </location>
</feature>
<keyword evidence="3 4" id="KW-0456">Lyase</keyword>
<evidence type="ECO:0000256" key="5">
    <source>
        <dbReference type="SAM" id="SignalP"/>
    </source>
</evidence>
<dbReference type="InterPro" id="IPR045032">
    <property type="entry name" value="PEL"/>
</dbReference>
<keyword evidence="2 5" id="KW-0732">Signal</keyword>
<proteinExistence type="inferred from homology"/>
<dbReference type="GO" id="GO:0030570">
    <property type="term" value="F:pectate lyase activity"/>
    <property type="evidence" value="ECO:0007669"/>
    <property type="project" value="InterPro"/>
</dbReference>
<dbReference type="OrthoDB" id="1637350at2759"/>
<dbReference type="PANTHER" id="PTHR31683:SF18">
    <property type="entry name" value="PECTATE LYASE 21-RELATED"/>
    <property type="match status" value="1"/>
</dbReference>
<comment type="caution">
    <text evidence="7">The sequence shown here is derived from an EMBL/GenBank/DDBJ whole genome shotgun (WGS) entry which is preliminary data.</text>
</comment>
<sequence length="321" mass="33674">MKSTTFIVAVLTAYFASAEAAPTVSESVKRFPSGPIGYAIGTTGGGSAKPVTVTSCSKLKAAIAGNKPKVVHLNGKVSKCGTLEIGSNTSLIGVGADSGASGTSFRINSSTNIIMQNLALGPPPAGGDVIDIETSTLIWVDHCELFSVGLVGGKDDFDGLFDAKRGSDYLEVSYTKFHDHHKASLIGHSDSNAAQDKGKLHITFHHNSFINLGSRMPSMRFGTAHVFNSVFKDCPQSGINARMGAQVLVENNIFDNVKRAIATDLDTNVPGFACNVGNVITGKSTVEISQKCKCKPPYKYVLDSTDDLAATIEALAGTGKI</sequence>
<dbReference type="InterPro" id="IPR002022">
    <property type="entry name" value="Pec_lyase"/>
</dbReference>
<keyword evidence="4" id="KW-0119">Carbohydrate metabolism</keyword>
<evidence type="ECO:0000256" key="3">
    <source>
        <dbReference type="ARBA" id="ARBA00023239"/>
    </source>
</evidence>
<name>A0A2P5HY26_DIAHE</name>
<evidence type="ECO:0000256" key="4">
    <source>
        <dbReference type="RuleBase" id="RU361173"/>
    </source>
</evidence>
<dbReference type="PANTHER" id="PTHR31683">
    <property type="entry name" value="PECTATE LYASE 18-RELATED"/>
    <property type="match status" value="1"/>
</dbReference>
<dbReference type="Gene3D" id="2.160.20.10">
    <property type="entry name" value="Single-stranded right-handed beta-helix, Pectin lyase-like"/>
    <property type="match status" value="1"/>
</dbReference>
<evidence type="ECO:0000313" key="7">
    <source>
        <dbReference type="EMBL" id="POS75147.1"/>
    </source>
</evidence>
<feature type="chain" id="PRO_5015147861" description="Pectate lyase domain-containing protein" evidence="5">
    <location>
        <begin position="21"/>
        <end position="321"/>
    </location>
</feature>
<dbReference type="STRING" id="158607.A0A2P5HY26"/>
<evidence type="ECO:0000256" key="2">
    <source>
        <dbReference type="ARBA" id="ARBA00022729"/>
    </source>
</evidence>
<dbReference type="InterPro" id="IPR012334">
    <property type="entry name" value="Pectin_lyas_fold"/>
</dbReference>
<evidence type="ECO:0000259" key="6">
    <source>
        <dbReference type="SMART" id="SM00656"/>
    </source>
</evidence>
<dbReference type="SUPFAM" id="SSF51126">
    <property type="entry name" value="Pectin lyase-like"/>
    <property type="match status" value="1"/>
</dbReference>
<feature type="domain" description="Pectate lyase" evidence="6">
    <location>
        <begin position="46"/>
        <end position="260"/>
    </location>
</feature>
<dbReference type="Pfam" id="PF00544">
    <property type="entry name" value="Pectate_lyase_4"/>
    <property type="match status" value="1"/>
</dbReference>
<reference evidence="7" key="1">
    <citation type="submission" date="2017-09" db="EMBL/GenBank/DDBJ databases">
        <title>Polyketide synthases of a Diaporthe helianthi virulent isolate.</title>
        <authorList>
            <person name="Baroncelli R."/>
        </authorList>
    </citation>
    <scope>NUCLEOTIDE SEQUENCE [LARGE SCALE GENOMIC DNA]</scope>
    <source>
        <strain evidence="7">7/96</strain>
    </source>
</reference>
<dbReference type="GO" id="GO:0000272">
    <property type="term" value="P:polysaccharide catabolic process"/>
    <property type="evidence" value="ECO:0007669"/>
    <property type="project" value="UniProtKB-KW"/>
</dbReference>
<dbReference type="InterPro" id="IPR011050">
    <property type="entry name" value="Pectin_lyase_fold/virulence"/>
</dbReference>
<evidence type="ECO:0000313" key="8">
    <source>
        <dbReference type="Proteomes" id="UP000094444"/>
    </source>
</evidence>
<keyword evidence="8" id="KW-1185">Reference proteome</keyword>
<accession>A0A2P5HY26</accession>
<comment type="subcellular location">
    <subcellularLocation>
        <location evidence="4">Secreted</location>
    </subcellularLocation>
</comment>
<dbReference type="GO" id="GO:0005576">
    <property type="term" value="C:extracellular region"/>
    <property type="evidence" value="ECO:0007669"/>
    <property type="project" value="UniProtKB-SubCell"/>
</dbReference>
<keyword evidence="4" id="KW-0964">Secreted</keyword>
<organism evidence="7 8">
    <name type="scientific">Diaporthe helianthi</name>
    <dbReference type="NCBI Taxonomy" id="158607"/>
    <lineage>
        <taxon>Eukaryota</taxon>
        <taxon>Fungi</taxon>
        <taxon>Dikarya</taxon>
        <taxon>Ascomycota</taxon>
        <taxon>Pezizomycotina</taxon>
        <taxon>Sordariomycetes</taxon>
        <taxon>Sordariomycetidae</taxon>
        <taxon>Diaporthales</taxon>
        <taxon>Diaporthaceae</taxon>
        <taxon>Diaporthe</taxon>
    </lineage>
</organism>
<comment type="similarity">
    <text evidence="1 4">Belongs to the polysaccharide lyase 1 family.</text>
</comment>